<name>A0ABV0PVJ2_9TELE</name>
<evidence type="ECO:0000313" key="2">
    <source>
        <dbReference type="Proteomes" id="UP001476798"/>
    </source>
</evidence>
<evidence type="ECO:0000313" key="1">
    <source>
        <dbReference type="EMBL" id="MEQ2187533.1"/>
    </source>
</evidence>
<dbReference type="EMBL" id="JAHRIO010090223">
    <property type="protein sequence ID" value="MEQ2187533.1"/>
    <property type="molecule type" value="Genomic_DNA"/>
</dbReference>
<protein>
    <submittedName>
        <fullName evidence="1">Uncharacterized protein</fullName>
    </submittedName>
</protein>
<accession>A0ABV0PVJ2</accession>
<reference evidence="1 2" key="1">
    <citation type="submission" date="2021-06" db="EMBL/GenBank/DDBJ databases">
        <authorList>
            <person name="Palmer J.M."/>
        </authorList>
    </citation>
    <scope>NUCLEOTIDE SEQUENCE [LARGE SCALE GENOMIC DNA]</scope>
    <source>
        <strain evidence="1 2">GA_2019</strain>
        <tissue evidence="1">Muscle</tissue>
    </source>
</reference>
<gene>
    <name evidence="1" type="ORF">GOODEAATRI_005703</name>
</gene>
<comment type="caution">
    <text evidence="1">The sequence shown here is derived from an EMBL/GenBank/DDBJ whole genome shotgun (WGS) entry which is preliminary data.</text>
</comment>
<dbReference type="Proteomes" id="UP001476798">
    <property type="component" value="Unassembled WGS sequence"/>
</dbReference>
<organism evidence="1 2">
    <name type="scientific">Goodea atripinnis</name>
    <dbReference type="NCBI Taxonomy" id="208336"/>
    <lineage>
        <taxon>Eukaryota</taxon>
        <taxon>Metazoa</taxon>
        <taxon>Chordata</taxon>
        <taxon>Craniata</taxon>
        <taxon>Vertebrata</taxon>
        <taxon>Euteleostomi</taxon>
        <taxon>Actinopterygii</taxon>
        <taxon>Neopterygii</taxon>
        <taxon>Teleostei</taxon>
        <taxon>Neoteleostei</taxon>
        <taxon>Acanthomorphata</taxon>
        <taxon>Ovalentaria</taxon>
        <taxon>Atherinomorphae</taxon>
        <taxon>Cyprinodontiformes</taxon>
        <taxon>Goodeidae</taxon>
        <taxon>Goodea</taxon>
    </lineage>
</organism>
<proteinExistence type="predicted"/>
<keyword evidence="2" id="KW-1185">Reference proteome</keyword>
<sequence length="159" mass="17866">MKVLKFSTFIQRGEKSIIFYQFFHSGLRGSWCLVSPAGYGQEAGYTLDRSPIHRKATHKQPCTNSFTHLGQVGETNSPNRHVFRLWEEARVPGENPRMHGENMQTPSRKIPGWESKPGSSCCKATVLPTAPPCSPDFYILLTKIKSPVTYLVPITICVK</sequence>